<reference evidence="1 2" key="1">
    <citation type="submission" date="2019-02" db="EMBL/GenBank/DDBJ databases">
        <title>Genome sequencing of the rare red list fungi Antrodiella citrinella (Flaviporus citrinellus).</title>
        <authorList>
            <person name="Buettner E."/>
            <person name="Kellner H."/>
        </authorList>
    </citation>
    <scope>NUCLEOTIDE SEQUENCE [LARGE SCALE GENOMIC DNA]</scope>
    <source>
        <strain evidence="1 2">DSM 108506</strain>
    </source>
</reference>
<accession>A0A4S4MY97</accession>
<dbReference type="PANTHER" id="PTHR28142:SF1">
    <property type="entry name" value="MITOCHONDRIAL INNER MEMBRANE I-AAA PROTEASE SUPERCOMPLEX SUBUNIT MGR3-RELATED"/>
    <property type="match status" value="1"/>
</dbReference>
<dbReference type="AlphaFoldDB" id="A0A4S4MY97"/>
<proteinExistence type="predicted"/>
<dbReference type="OrthoDB" id="10050400at2759"/>
<keyword evidence="2" id="KW-1185">Reference proteome</keyword>
<sequence>MWPKIVRDDLRAGVKAKHQGNLNTSERYLARALETALTLPLVELTPDPHAKLSGIAIVLGEVLETNNKPEKAYEVYVAALERIQDAVRQQKGQHVAIRVSGPDRVRAAALAFKLAEMAEEYSQPEAEEEKWLVFAVEEL</sequence>
<comment type="caution">
    <text evidence="1">The sequence shown here is derived from an EMBL/GenBank/DDBJ whole genome shotgun (WGS) entry which is preliminary data.</text>
</comment>
<evidence type="ECO:0000313" key="1">
    <source>
        <dbReference type="EMBL" id="THH30607.1"/>
    </source>
</evidence>
<dbReference type="Proteomes" id="UP000308730">
    <property type="component" value="Unassembled WGS sequence"/>
</dbReference>
<evidence type="ECO:0000313" key="2">
    <source>
        <dbReference type="Proteomes" id="UP000308730"/>
    </source>
</evidence>
<dbReference type="EMBL" id="SGPM01000074">
    <property type="protein sequence ID" value="THH30607.1"/>
    <property type="molecule type" value="Genomic_DNA"/>
</dbReference>
<dbReference type="PANTHER" id="PTHR28142">
    <property type="entry name" value="MITOCHONDRIAL INNER MEMBRANE I-AAA PROTEASE SUPERCOMPLEX SUBUNIT MGR3-RELATED"/>
    <property type="match status" value="1"/>
</dbReference>
<organism evidence="1 2">
    <name type="scientific">Antrodiella citrinella</name>
    <dbReference type="NCBI Taxonomy" id="2447956"/>
    <lineage>
        <taxon>Eukaryota</taxon>
        <taxon>Fungi</taxon>
        <taxon>Dikarya</taxon>
        <taxon>Basidiomycota</taxon>
        <taxon>Agaricomycotina</taxon>
        <taxon>Agaricomycetes</taxon>
        <taxon>Polyporales</taxon>
        <taxon>Steccherinaceae</taxon>
        <taxon>Antrodiella</taxon>
    </lineage>
</organism>
<dbReference type="InterPro" id="IPR040201">
    <property type="entry name" value="Mrg3-like"/>
</dbReference>
<protein>
    <submittedName>
        <fullName evidence="1">Uncharacterized protein</fullName>
    </submittedName>
</protein>
<name>A0A4S4MY97_9APHY</name>
<gene>
    <name evidence="1" type="ORF">EUX98_g3572</name>
</gene>